<evidence type="ECO:0000313" key="6">
    <source>
        <dbReference type="Proteomes" id="UP000291269"/>
    </source>
</evidence>
<evidence type="ECO:0000256" key="2">
    <source>
        <dbReference type="ARBA" id="ARBA00022801"/>
    </source>
</evidence>
<comment type="caution">
    <text evidence="5">The sequence shown here is derived from an EMBL/GenBank/DDBJ whole genome shotgun (WGS) entry which is preliminary data.</text>
</comment>
<accession>A0A4Q2K885</accession>
<dbReference type="Gene3D" id="1.10.3210.10">
    <property type="entry name" value="Hypothetical protein af1432"/>
    <property type="match status" value="1"/>
</dbReference>
<name>A0A4Q2K885_9FIRM</name>
<feature type="domain" description="Ppx/GppA phosphatase C-terminal" evidence="4">
    <location>
        <begin position="319"/>
        <end position="456"/>
    </location>
</feature>
<dbReference type="GO" id="GO:0016787">
    <property type="term" value="F:hydrolase activity"/>
    <property type="evidence" value="ECO:0007669"/>
    <property type="project" value="UniProtKB-KW"/>
</dbReference>
<organism evidence="5 6">
    <name type="scientific">Candidatus Borkfalkia ceftriaxoniphila</name>
    <dbReference type="NCBI Taxonomy" id="2508949"/>
    <lineage>
        <taxon>Bacteria</taxon>
        <taxon>Bacillati</taxon>
        <taxon>Bacillota</taxon>
        <taxon>Clostridia</taxon>
        <taxon>Christensenellales</taxon>
        <taxon>Christensenellaceae</taxon>
        <taxon>Candidatus Borkfalkia</taxon>
    </lineage>
</organism>
<dbReference type="CDD" id="cd24052">
    <property type="entry name" value="ASKHA_NBD_HpPPX-GppA-like"/>
    <property type="match status" value="1"/>
</dbReference>
<dbReference type="InterPro" id="IPR050273">
    <property type="entry name" value="GppA/Ppx_hydrolase"/>
</dbReference>
<dbReference type="AlphaFoldDB" id="A0A4Q2K885"/>
<gene>
    <name evidence="5" type="ORF">ESZ91_09285</name>
</gene>
<dbReference type="PANTHER" id="PTHR30005">
    <property type="entry name" value="EXOPOLYPHOSPHATASE"/>
    <property type="match status" value="1"/>
</dbReference>
<dbReference type="InterPro" id="IPR048950">
    <property type="entry name" value="Ppx_GppA_C"/>
</dbReference>
<dbReference type="Gene3D" id="3.30.420.40">
    <property type="match status" value="1"/>
</dbReference>
<evidence type="ECO:0000259" key="3">
    <source>
        <dbReference type="Pfam" id="PF02541"/>
    </source>
</evidence>
<sequence length="504" mass="56983">MEKIGIIDLGSNSARLVIVELFGDGHFMVVDELKESVRLGQDMERDGFLKPQRVAETIKTLKMFRKLCDASNVDRIIAVATAAVRRAKNQRSFLDEIQATCGIKVKVLSEEEEATLVYRGVINSMDIPKGIILEIGGGSTKIVYYNRRNMLNYVTLPFGAVTLTDLFKDDGLSPEQQAEKVEEFFTEQLKGIEWLSNIEPDVQMIGVGGSFRNIFKISKMVRKYPLDTVHNYNLPVEDFESIYDMIKVLDLDKKKKIKGLSTGRADILPAALAVVKSFVHYMHFENFTIGGSGLREGIMFNQAMPITMEKPISDILGYSLNSLVKYYECDEKHVEHVVNLSVQLFKQLRVLHKFPRQYLKILKVAATLHDCGNRIKFYNHQKHSCYMILNATLYGITHREIVLAAFVAGCHKKEDISAADWVKYKDIVQEEDLEAVRKLGVMLRIAESLDRSCVGCIKGINCDVLGDSVIMKTEVDGDASLEIRDAMTANAEFKKSFRKNLEIL</sequence>
<evidence type="ECO:0000313" key="5">
    <source>
        <dbReference type="EMBL" id="RXZ58241.1"/>
    </source>
</evidence>
<evidence type="ECO:0000259" key="4">
    <source>
        <dbReference type="Pfam" id="PF21447"/>
    </source>
</evidence>
<dbReference type="InterPro" id="IPR030673">
    <property type="entry name" value="PyroPPase_GppA_Ppx"/>
</dbReference>
<dbReference type="InterPro" id="IPR043129">
    <property type="entry name" value="ATPase_NBD"/>
</dbReference>
<keyword evidence="6" id="KW-1185">Reference proteome</keyword>
<keyword evidence="2" id="KW-0378">Hydrolase</keyword>
<dbReference type="Pfam" id="PF21447">
    <property type="entry name" value="Ppx-GppA_III"/>
    <property type="match status" value="1"/>
</dbReference>
<reference evidence="5 6" key="1">
    <citation type="journal article" date="2019" name="Gut">
        <title>Antibiotics-induced monodominance of a novel gut bacterial order.</title>
        <authorList>
            <person name="Hildebrand F."/>
            <person name="Moitinho-Silva L."/>
            <person name="Blasche S."/>
            <person name="Jahn M.T."/>
            <person name="Gossmann T.I."/>
            <person name="Heuerta-Cepas J."/>
            <person name="Hercog R."/>
            <person name="Luetge M."/>
            <person name="Bahram M."/>
            <person name="Pryszlak A."/>
            <person name="Alves R.J."/>
            <person name="Waszak S.M."/>
            <person name="Zhu A."/>
            <person name="Ye L."/>
            <person name="Costea P.I."/>
            <person name="Aalvink S."/>
            <person name="Belzer C."/>
            <person name="Forslund S.K."/>
            <person name="Sunagawa S."/>
            <person name="Hentschel U."/>
            <person name="Merten C."/>
            <person name="Patil K.R."/>
            <person name="Benes V."/>
            <person name="Bork P."/>
        </authorList>
    </citation>
    <scope>NUCLEOTIDE SEQUENCE [LARGE SCALE GENOMIC DNA]</scope>
    <source>
        <strain evidence="5 6">HDS1380</strain>
    </source>
</reference>
<dbReference type="Pfam" id="PF02541">
    <property type="entry name" value="Ppx-GppA"/>
    <property type="match status" value="1"/>
</dbReference>
<comment type="similarity">
    <text evidence="1">Belongs to the GppA/Ppx family.</text>
</comment>
<dbReference type="Proteomes" id="UP000291269">
    <property type="component" value="Unassembled WGS sequence"/>
</dbReference>
<dbReference type="SUPFAM" id="SSF53067">
    <property type="entry name" value="Actin-like ATPase domain"/>
    <property type="match status" value="2"/>
</dbReference>
<dbReference type="RefSeq" id="WP_129226550.1">
    <property type="nucleotide sequence ID" value="NZ_SDOZ01000003.1"/>
</dbReference>
<dbReference type="PIRSF" id="PIRSF001267">
    <property type="entry name" value="Pyrophosphatase_GppA_Ppx"/>
    <property type="match status" value="1"/>
</dbReference>
<dbReference type="EMBL" id="SDOZ01000003">
    <property type="protein sequence ID" value="RXZ58241.1"/>
    <property type="molecule type" value="Genomic_DNA"/>
</dbReference>
<protein>
    <submittedName>
        <fullName evidence="5">Ppx/GppA family phosphatase</fullName>
    </submittedName>
</protein>
<evidence type="ECO:0000256" key="1">
    <source>
        <dbReference type="ARBA" id="ARBA00007125"/>
    </source>
</evidence>
<dbReference type="PANTHER" id="PTHR30005:SF0">
    <property type="entry name" value="RETROGRADE REGULATION PROTEIN 2"/>
    <property type="match status" value="1"/>
</dbReference>
<dbReference type="OrthoDB" id="9807195at2"/>
<dbReference type="InterPro" id="IPR003695">
    <property type="entry name" value="Ppx_GppA_N"/>
</dbReference>
<dbReference type="Gene3D" id="3.30.420.150">
    <property type="entry name" value="Exopolyphosphatase. Domain 2"/>
    <property type="match status" value="1"/>
</dbReference>
<feature type="domain" description="Ppx/GppA phosphatase N-terminal" evidence="3">
    <location>
        <begin position="23"/>
        <end position="302"/>
    </location>
</feature>
<proteinExistence type="inferred from homology"/>
<dbReference type="SUPFAM" id="SSF109604">
    <property type="entry name" value="HD-domain/PDEase-like"/>
    <property type="match status" value="1"/>
</dbReference>